<keyword evidence="3" id="KW-1185">Reference proteome</keyword>
<gene>
    <name evidence="2" type="ORF">DPMN_171415</name>
</gene>
<evidence type="ECO:0000313" key="2">
    <source>
        <dbReference type="EMBL" id="KAH3770133.1"/>
    </source>
</evidence>
<evidence type="ECO:0000313" key="3">
    <source>
        <dbReference type="Proteomes" id="UP000828390"/>
    </source>
</evidence>
<dbReference type="Proteomes" id="UP000828390">
    <property type="component" value="Unassembled WGS sequence"/>
</dbReference>
<dbReference type="AlphaFoldDB" id="A0A9D4IFJ6"/>
<reference evidence="2" key="2">
    <citation type="submission" date="2020-11" db="EMBL/GenBank/DDBJ databases">
        <authorList>
            <person name="McCartney M.A."/>
            <person name="Auch B."/>
            <person name="Kono T."/>
            <person name="Mallez S."/>
            <person name="Becker A."/>
            <person name="Gohl D.M."/>
            <person name="Silverstein K.A.T."/>
            <person name="Koren S."/>
            <person name="Bechman K.B."/>
            <person name="Herman A."/>
            <person name="Abrahante J.E."/>
            <person name="Garbe J."/>
        </authorList>
    </citation>
    <scope>NUCLEOTIDE SEQUENCE</scope>
    <source>
        <strain evidence="2">Duluth1</strain>
        <tissue evidence="2">Whole animal</tissue>
    </source>
</reference>
<accession>A0A9D4IFJ6</accession>
<name>A0A9D4IFJ6_DREPO</name>
<dbReference type="EMBL" id="JAIWYP010000009">
    <property type="protein sequence ID" value="KAH3770133.1"/>
    <property type="molecule type" value="Genomic_DNA"/>
</dbReference>
<feature type="region of interest" description="Disordered" evidence="1">
    <location>
        <begin position="14"/>
        <end position="53"/>
    </location>
</feature>
<comment type="caution">
    <text evidence="2">The sequence shown here is derived from an EMBL/GenBank/DDBJ whole genome shotgun (WGS) entry which is preliminary data.</text>
</comment>
<feature type="compositionally biased region" description="Polar residues" evidence="1">
    <location>
        <begin position="18"/>
        <end position="33"/>
    </location>
</feature>
<evidence type="ECO:0000256" key="1">
    <source>
        <dbReference type="SAM" id="MobiDB-lite"/>
    </source>
</evidence>
<reference evidence="2" key="1">
    <citation type="journal article" date="2019" name="bioRxiv">
        <title>The Genome of the Zebra Mussel, Dreissena polymorpha: A Resource for Invasive Species Research.</title>
        <authorList>
            <person name="McCartney M.A."/>
            <person name="Auch B."/>
            <person name="Kono T."/>
            <person name="Mallez S."/>
            <person name="Zhang Y."/>
            <person name="Obille A."/>
            <person name="Becker A."/>
            <person name="Abrahante J.E."/>
            <person name="Garbe J."/>
            <person name="Badalamenti J.P."/>
            <person name="Herman A."/>
            <person name="Mangelson H."/>
            <person name="Liachko I."/>
            <person name="Sullivan S."/>
            <person name="Sone E.D."/>
            <person name="Koren S."/>
            <person name="Silverstein K.A.T."/>
            <person name="Beckman K.B."/>
            <person name="Gohl D.M."/>
        </authorList>
    </citation>
    <scope>NUCLEOTIDE SEQUENCE</scope>
    <source>
        <strain evidence="2">Duluth1</strain>
        <tissue evidence="2">Whole animal</tissue>
    </source>
</reference>
<protein>
    <submittedName>
        <fullName evidence="2">Uncharacterized protein</fullName>
    </submittedName>
</protein>
<proteinExistence type="predicted"/>
<sequence length="53" mass="5740">MVFTSLWPEQNKCRTMGGSVSNTPSLQVGSKTSRLPRLLQMDSSRGNLPCGGQ</sequence>
<organism evidence="2 3">
    <name type="scientific">Dreissena polymorpha</name>
    <name type="common">Zebra mussel</name>
    <name type="synonym">Mytilus polymorpha</name>
    <dbReference type="NCBI Taxonomy" id="45954"/>
    <lineage>
        <taxon>Eukaryota</taxon>
        <taxon>Metazoa</taxon>
        <taxon>Spiralia</taxon>
        <taxon>Lophotrochozoa</taxon>
        <taxon>Mollusca</taxon>
        <taxon>Bivalvia</taxon>
        <taxon>Autobranchia</taxon>
        <taxon>Heteroconchia</taxon>
        <taxon>Euheterodonta</taxon>
        <taxon>Imparidentia</taxon>
        <taxon>Neoheterodontei</taxon>
        <taxon>Myida</taxon>
        <taxon>Dreissenoidea</taxon>
        <taxon>Dreissenidae</taxon>
        <taxon>Dreissena</taxon>
    </lineage>
</organism>